<feature type="compositionally biased region" description="Polar residues" evidence="11">
    <location>
        <begin position="629"/>
        <end position="638"/>
    </location>
</feature>
<keyword evidence="5" id="KW-0862">Zinc</keyword>
<evidence type="ECO:0000256" key="10">
    <source>
        <dbReference type="PROSITE-ProRule" id="PRU00228"/>
    </source>
</evidence>
<feature type="compositionally biased region" description="Basic residues" evidence="11">
    <location>
        <begin position="32"/>
        <end position="41"/>
    </location>
</feature>
<evidence type="ECO:0000256" key="5">
    <source>
        <dbReference type="ARBA" id="ARBA00022833"/>
    </source>
</evidence>
<dbReference type="Pfam" id="PF00249">
    <property type="entry name" value="Myb_DNA-binding"/>
    <property type="match status" value="1"/>
</dbReference>
<dbReference type="PANTHER" id="PTHR12802">
    <property type="entry name" value="SWI/SNF COMPLEX-RELATED"/>
    <property type="match status" value="1"/>
</dbReference>
<feature type="compositionally biased region" description="Basic and acidic residues" evidence="11">
    <location>
        <begin position="641"/>
        <end position="660"/>
    </location>
</feature>
<dbReference type="InterPro" id="IPR041984">
    <property type="entry name" value="Rsc8/Ssr1/Ssr2_ZZ"/>
</dbReference>
<evidence type="ECO:0000313" key="18">
    <source>
        <dbReference type="Proteomes" id="UP001279734"/>
    </source>
</evidence>
<keyword evidence="2" id="KW-0217">Developmental protein</keyword>
<dbReference type="Pfam" id="PF16495">
    <property type="entry name" value="SWIRM-assoc_1"/>
    <property type="match status" value="1"/>
</dbReference>
<dbReference type="GO" id="GO:0005634">
    <property type="term" value="C:nucleus"/>
    <property type="evidence" value="ECO:0007669"/>
    <property type="project" value="UniProtKB-SubCell"/>
</dbReference>
<feature type="compositionally biased region" description="Basic and acidic residues" evidence="11">
    <location>
        <begin position="676"/>
        <end position="693"/>
    </location>
</feature>
<dbReference type="Pfam" id="PF00569">
    <property type="entry name" value="ZZ"/>
    <property type="match status" value="1"/>
</dbReference>
<dbReference type="EMBL" id="BSYO01000026">
    <property type="protein sequence ID" value="GMH23563.1"/>
    <property type="molecule type" value="Genomic_DNA"/>
</dbReference>
<feature type="region of interest" description="Disordered" evidence="11">
    <location>
        <begin position="894"/>
        <end position="934"/>
    </location>
</feature>
<dbReference type="GO" id="GO:0008270">
    <property type="term" value="F:zinc ion binding"/>
    <property type="evidence" value="ECO:0007669"/>
    <property type="project" value="UniProtKB-KW"/>
</dbReference>
<dbReference type="InterPro" id="IPR036388">
    <property type="entry name" value="WH-like_DNA-bd_sf"/>
</dbReference>
<comment type="caution">
    <text evidence="17">The sequence shown here is derived from an EMBL/GenBank/DDBJ whole genome shotgun (WGS) entry which is preliminary data.</text>
</comment>
<protein>
    <recommendedName>
        <fullName evidence="19">SWI/SNF complex subunit SWI3D</fullName>
    </recommendedName>
</protein>
<feature type="domain" description="Myb-like" evidence="12">
    <location>
        <begin position="353"/>
        <end position="403"/>
    </location>
</feature>
<dbReference type="SUPFAM" id="SSF57850">
    <property type="entry name" value="RING/U-box"/>
    <property type="match status" value="1"/>
</dbReference>
<dbReference type="InterPro" id="IPR017884">
    <property type="entry name" value="SANT_dom"/>
</dbReference>
<gene>
    <name evidence="17" type="ORF">Nepgr_025406</name>
</gene>
<dbReference type="SUPFAM" id="SSF46689">
    <property type="entry name" value="Homeodomain-like"/>
    <property type="match status" value="2"/>
</dbReference>
<evidence type="ECO:0008006" key="19">
    <source>
        <dbReference type="Google" id="ProtNLM"/>
    </source>
</evidence>
<dbReference type="InterPro" id="IPR007526">
    <property type="entry name" value="SWIRM"/>
</dbReference>
<feature type="region of interest" description="Disordered" evidence="11">
    <location>
        <begin position="1"/>
        <end position="101"/>
    </location>
</feature>
<feature type="domain" description="ZZ-type" evidence="13">
    <location>
        <begin position="299"/>
        <end position="353"/>
    </location>
</feature>
<evidence type="ECO:0000256" key="11">
    <source>
        <dbReference type="SAM" id="MobiDB-lite"/>
    </source>
</evidence>
<keyword evidence="6" id="KW-0805">Transcription regulation</keyword>
<keyword evidence="3" id="KW-0479">Metal-binding</keyword>
<feature type="compositionally biased region" description="Basic and acidic residues" evidence="11">
    <location>
        <begin position="755"/>
        <end position="777"/>
    </location>
</feature>
<feature type="compositionally biased region" description="Basic and acidic residues" evidence="11">
    <location>
        <begin position="733"/>
        <end position="742"/>
    </location>
</feature>
<dbReference type="CDD" id="cd00167">
    <property type="entry name" value="SANT"/>
    <property type="match status" value="1"/>
</dbReference>
<feature type="region of interest" description="Disordered" evidence="11">
    <location>
        <begin position="556"/>
        <end position="601"/>
    </location>
</feature>
<evidence type="ECO:0000256" key="2">
    <source>
        <dbReference type="ARBA" id="ARBA00022473"/>
    </source>
</evidence>
<name>A0AAD3XZM7_NEPGR</name>
<feature type="domain" description="SANT" evidence="15">
    <location>
        <begin position="356"/>
        <end position="407"/>
    </location>
</feature>
<keyword evidence="7" id="KW-0238">DNA-binding</keyword>
<dbReference type="PROSITE" id="PS50090">
    <property type="entry name" value="MYB_LIKE"/>
    <property type="match status" value="1"/>
</dbReference>
<dbReference type="PROSITE" id="PS50135">
    <property type="entry name" value="ZF_ZZ_2"/>
    <property type="match status" value="1"/>
</dbReference>
<evidence type="ECO:0000259" key="12">
    <source>
        <dbReference type="PROSITE" id="PS50090"/>
    </source>
</evidence>
<dbReference type="AlphaFoldDB" id="A0AAD3XZM7"/>
<dbReference type="PROSITE" id="PS50934">
    <property type="entry name" value="SWIRM"/>
    <property type="match status" value="1"/>
</dbReference>
<evidence type="ECO:0000256" key="6">
    <source>
        <dbReference type="ARBA" id="ARBA00023015"/>
    </source>
</evidence>
<dbReference type="InterPro" id="IPR000433">
    <property type="entry name" value="Znf_ZZ"/>
</dbReference>
<dbReference type="SMART" id="SM00291">
    <property type="entry name" value="ZnF_ZZ"/>
    <property type="match status" value="1"/>
</dbReference>
<dbReference type="InterPro" id="IPR043145">
    <property type="entry name" value="Znf_ZZ_sf"/>
</dbReference>
<keyword evidence="18" id="KW-1185">Reference proteome</keyword>
<evidence type="ECO:0000256" key="3">
    <source>
        <dbReference type="ARBA" id="ARBA00022723"/>
    </source>
</evidence>
<evidence type="ECO:0000259" key="16">
    <source>
        <dbReference type="PROSITE" id="PS51294"/>
    </source>
</evidence>
<dbReference type="GO" id="GO:0003677">
    <property type="term" value="F:DNA binding"/>
    <property type="evidence" value="ECO:0007669"/>
    <property type="project" value="UniProtKB-KW"/>
</dbReference>
<evidence type="ECO:0000256" key="7">
    <source>
        <dbReference type="ARBA" id="ARBA00023125"/>
    </source>
</evidence>
<organism evidence="17 18">
    <name type="scientific">Nepenthes gracilis</name>
    <name type="common">Slender pitcher plant</name>
    <dbReference type="NCBI Taxonomy" id="150966"/>
    <lineage>
        <taxon>Eukaryota</taxon>
        <taxon>Viridiplantae</taxon>
        <taxon>Streptophyta</taxon>
        <taxon>Embryophyta</taxon>
        <taxon>Tracheophyta</taxon>
        <taxon>Spermatophyta</taxon>
        <taxon>Magnoliopsida</taxon>
        <taxon>eudicotyledons</taxon>
        <taxon>Gunneridae</taxon>
        <taxon>Pentapetalae</taxon>
        <taxon>Caryophyllales</taxon>
        <taxon>Nepenthaceae</taxon>
        <taxon>Nepenthes</taxon>
    </lineage>
</organism>
<dbReference type="SMART" id="SM00717">
    <property type="entry name" value="SANT"/>
    <property type="match status" value="1"/>
</dbReference>
<dbReference type="PROSITE" id="PS51294">
    <property type="entry name" value="HTH_MYB"/>
    <property type="match status" value="1"/>
</dbReference>
<dbReference type="Proteomes" id="UP001279734">
    <property type="component" value="Unassembled WGS sequence"/>
</dbReference>
<feature type="region of interest" description="Disordered" evidence="11">
    <location>
        <begin position="422"/>
        <end position="467"/>
    </location>
</feature>
<sequence>MEEKRREAPGSLAPAATSEKSGENLSSEPNVSRRRGVKRKANNSNISTASSTPSKRYSREKPNAPLPPMHNGPLTRARQLSDSVVTSSAISSGKNELSPASEEASLGKEIFDASEAAIEAEFEVIRSRDVNTHVVPFHAGWFSWTKVHPIEELALPSFFNGRSECRTPEIYMEIRNWIMKKFHANPNVQIEFKDLSDFEVGELDARQEVLEFLNHWGLINYHPFPPKDTDTTNANVNADADKPDTADSLIEKLYRFETEQSYSQLFPGSNVPTPSMPPGLFPDSAIAEELAKQEGPTVELEYHCNSCSADCSRKRYHCQKQADFDLCPECYNNEKLGSGMNLSDFIIMEPAEASGASGGKWTDQETLLLLEALELYKENWNEIAEHVATKTKAQCILHFLQMPIEDSFLESDNEIKYDLQENADPTNDASVPKDASEAFEGKTGASEVQPRSSLMEPSNREGVQDARLGQDTVDNIALKALKEAFETVGFPLTPEDKLSFAQAGNPVMALAAFIVRLVEPGAATASAHSSLKLLSGNSPSMQLAARHCFLLEDPADDKKERTGSDSAAAEKVDQGVQERKHKDENHKDMIHDEKNSIRQNEEKSMHVLGGTGLKNNQKDNKMKDLAPEENTTVSSQLQDECADKSEAAYKPDETSSHKQDGQNIVKDLDESTNPDLQKDEPSSELKDLDDSGSRVELPPGFVKKQVDRPSVVKPSECAKAQKSVDMESGSTLADKEELKEPLAADSVVGDEANTGEDKTKDTKTGDQKPAETKDDHTADKLKRAAITTIAAAAVKAKLLAKQEEDEIRQLAALLIDKQLRKLEVKMTFFAEMGNSIMKVREHLERSRQKLYHERAQIIAARLGLPASSSRAMPPMISANRTPVGFATSMPRPPLSITAQRPPFSRPFMTSAPPLSNPYAPSVAAGATSMQPSRQ</sequence>
<feature type="compositionally biased region" description="Low complexity" evidence="11">
    <location>
        <begin position="81"/>
        <end position="92"/>
    </location>
</feature>
<evidence type="ECO:0000256" key="1">
    <source>
        <dbReference type="ARBA" id="ARBA00004123"/>
    </source>
</evidence>
<evidence type="ECO:0000256" key="8">
    <source>
        <dbReference type="ARBA" id="ARBA00023163"/>
    </source>
</evidence>
<evidence type="ECO:0000259" key="13">
    <source>
        <dbReference type="PROSITE" id="PS50135"/>
    </source>
</evidence>
<comment type="subcellular location">
    <subcellularLocation>
        <location evidence="1">Nucleus</location>
    </subcellularLocation>
</comment>
<keyword evidence="4 10" id="KW-0863">Zinc-finger</keyword>
<dbReference type="InterPro" id="IPR001005">
    <property type="entry name" value="SANT/Myb"/>
</dbReference>
<dbReference type="InterPro" id="IPR017930">
    <property type="entry name" value="Myb_dom"/>
</dbReference>
<reference evidence="17" key="1">
    <citation type="submission" date="2023-05" db="EMBL/GenBank/DDBJ databases">
        <title>Nepenthes gracilis genome sequencing.</title>
        <authorList>
            <person name="Fukushima K."/>
        </authorList>
    </citation>
    <scope>NUCLEOTIDE SEQUENCE</scope>
    <source>
        <strain evidence="17">SING2019-196</strain>
    </source>
</reference>
<dbReference type="PANTHER" id="PTHR12802:SF41">
    <property type="entry name" value="BRAHMA ASSOCIATED PROTEIN 155 KDA"/>
    <property type="match status" value="1"/>
</dbReference>
<evidence type="ECO:0000256" key="4">
    <source>
        <dbReference type="ARBA" id="ARBA00022771"/>
    </source>
</evidence>
<keyword evidence="8" id="KW-0804">Transcription</keyword>
<evidence type="ECO:0000313" key="17">
    <source>
        <dbReference type="EMBL" id="GMH23563.1"/>
    </source>
</evidence>
<feature type="region of interest" description="Disordered" evidence="11">
    <location>
        <begin position="628"/>
        <end position="777"/>
    </location>
</feature>
<dbReference type="PROSITE" id="PS51293">
    <property type="entry name" value="SANT"/>
    <property type="match status" value="1"/>
</dbReference>
<dbReference type="Pfam" id="PF04433">
    <property type="entry name" value="SWIRM"/>
    <property type="match status" value="1"/>
</dbReference>
<feature type="compositionally biased region" description="Low complexity" evidence="11">
    <location>
        <begin position="42"/>
        <end position="54"/>
    </location>
</feature>
<dbReference type="CDD" id="cd02336">
    <property type="entry name" value="ZZ_RSC8"/>
    <property type="match status" value="1"/>
</dbReference>
<evidence type="ECO:0000259" key="14">
    <source>
        <dbReference type="PROSITE" id="PS50934"/>
    </source>
</evidence>
<dbReference type="Gene3D" id="1.10.10.10">
    <property type="entry name" value="Winged helix-like DNA-binding domain superfamily/Winged helix DNA-binding domain"/>
    <property type="match status" value="1"/>
</dbReference>
<dbReference type="Gene3D" id="3.30.60.90">
    <property type="match status" value="1"/>
</dbReference>
<keyword evidence="9" id="KW-0539">Nucleus</keyword>
<accession>A0AAD3XZM7</accession>
<feature type="domain" description="HTH myb-type" evidence="16">
    <location>
        <begin position="359"/>
        <end position="407"/>
    </location>
</feature>
<dbReference type="PROSITE" id="PS01357">
    <property type="entry name" value="ZF_ZZ_1"/>
    <property type="match status" value="1"/>
</dbReference>
<dbReference type="FunFam" id="1.10.10.60:FF:000014">
    <property type="entry name" value="SWI/SNF complex subunit SMARCC2 isoform C"/>
    <property type="match status" value="1"/>
</dbReference>
<dbReference type="Gene3D" id="1.10.10.60">
    <property type="entry name" value="Homeodomain-like"/>
    <property type="match status" value="1"/>
</dbReference>
<feature type="domain" description="SWIRM" evidence="14">
    <location>
        <begin position="133"/>
        <end position="230"/>
    </location>
</feature>
<dbReference type="InterPro" id="IPR009057">
    <property type="entry name" value="Homeodomain-like_sf"/>
</dbReference>
<proteinExistence type="predicted"/>
<dbReference type="InterPro" id="IPR032451">
    <property type="entry name" value="SMARCC_C"/>
</dbReference>
<evidence type="ECO:0000259" key="15">
    <source>
        <dbReference type="PROSITE" id="PS51293"/>
    </source>
</evidence>
<evidence type="ECO:0000256" key="9">
    <source>
        <dbReference type="ARBA" id="ARBA00023242"/>
    </source>
</evidence>